<dbReference type="Proteomes" id="UP000077521">
    <property type="component" value="Unassembled WGS sequence"/>
</dbReference>
<feature type="compositionally biased region" description="Pro residues" evidence="1">
    <location>
        <begin position="155"/>
        <end position="166"/>
    </location>
</feature>
<feature type="compositionally biased region" description="Low complexity" evidence="1">
    <location>
        <begin position="72"/>
        <end position="84"/>
    </location>
</feature>
<evidence type="ECO:0000313" key="2">
    <source>
        <dbReference type="EMBL" id="KAE8250755.1"/>
    </source>
</evidence>
<feature type="compositionally biased region" description="Pro residues" evidence="1">
    <location>
        <begin position="85"/>
        <end position="102"/>
    </location>
</feature>
<evidence type="ECO:0000313" key="3">
    <source>
        <dbReference type="Proteomes" id="UP000077521"/>
    </source>
</evidence>
<organism evidence="2 3">
    <name type="scientific">Tilletia indica</name>
    <dbReference type="NCBI Taxonomy" id="43049"/>
    <lineage>
        <taxon>Eukaryota</taxon>
        <taxon>Fungi</taxon>
        <taxon>Dikarya</taxon>
        <taxon>Basidiomycota</taxon>
        <taxon>Ustilaginomycotina</taxon>
        <taxon>Exobasidiomycetes</taxon>
        <taxon>Tilletiales</taxon>
        <taxon>Tilletiaceae</taxon>
        <taxon>Tilletia</taxon>
    </lineage>
</organism>
<protein>
    <submittedName>
        <fullName evidence="2">Uncharacterized protein</fullName>
    </submittedName>
</protein>
<name>A0A177TEE8_9BASI</name>
<feature type="compositionally biased region" description="Low complexity" evidence="1">
    <location>
        <begin position="103"/>
        <end position="136"/>
    </location>
</feature>
<gene>
    <name evidence="2" type="ORF">A4X13_0g4413</name>
</gene>
<dbReference type="AlphaFoldDB" id="A0A177TEE8"/>
<comment type="caution">
    <text evidence="2">The sequence shown here is derived from an EMBL/GenBank/DDBJ whole genome shotgun (WGS) entry which is preliminary data.</text>
</comment>
<reference evidence="2" key="1">
    <citation type="submission" date="2016-04" db="EMBL/GenBank/DDBJ databases">
        <authorList>
            <person name="Nguyen H.D."/>
            <person name="Samba Siva P."/>
            <person name="Cullis J."/>
            <person name="Levesque C.A."/>
            <person name="Hambleton S."/>
        </authorList>
    </citation>
    <scope>NUCLEOTIDE SEQUENCE</scope>
    <source>
        <strain evidence="2">DAOMC 236416</strain>
    </source>
</reference>
<feature type="region of interest" description="Disordered" evidence="1">
    <location>
        <begin position="72"/>
        <end position="136"/>
    </location>
</feature>
<feature type="region of interest" description="Disordered" evidence="1">
    <location>
        <begin position="155"/>
        <end position="210"/>
    </location>
</feature>
<proteinExistence type="predicted"/>
<feature type="compositionally biased region" description="Polar residues" evidence="1">
    <location>
        <begin position="167"/>
        <end position="177"/>
    </location>
</feature>
<accession>A0A177TEE8</accession>
<dbReference type="EMBL" id="LWDF02000289">
    <property type="protein sequence ID" value="KAE8250755.1"/>
    <property type="molecule type" value="Genomic_DNA"/>
</dbReference>
<sequence>MDEFASAFVGVQHALRRYANAASAIAVHPDWLSTLHRMCPELVPPPPLSPLPSAPSSDTAVASLSAVLPSPQSAQVLSSPSSSELPPPSALSSPPAPPPVPPTVAVDATSSMALSSPTSSTALSFPPSASSSKATPQHFDCVSIPVTNLCLRWPSPEPLPSRPPQPDTQVIPQQTPQAHLPTSPLSASPPKVDQEVLPQQADAEPSPSRSRICYSCPNAATSRRTVLGVSYPGQMCGSCYNREYRILRQVSMWDVPTALDVQALIKLSRREGAINARTLADINNSRRSGAGVGFNSDIAPGKR</sequence>
<reference evidence="2" key="2">
    <citation type="journal article" date="2019" name="IMA Fungus">
        <title>Genome sequencing and comparison of five Tilletia species to identify candidate genes for the detection of regulated species infecting wheat.</title>
        <authorList>
            <person name="Nguyen H.D.T."/>
            <person name="Sultana T."/>
            <person name="Kesanakurti P."/>
            <person name="Hambleton S."/>
        </authorList>
    </citation>
    <scope>NUCLEOTIDE SEQUENCE</scope>
    <source>
        <strain evidence="2">DAOMC 236416</strain>
    </source>
</reference>
<keyword evidence="3" id="KW-1185">Reference proteome</keyword>
<evidence type="ECO:0000256" key="1">
    <source>
        <dbReference type="SAM" id="MobiDB-lite"/>
    </source>
</evidence>